<feature type="active site" evidence="11">
    <location>
        <position position="176"/>
    </location>
</feature>
<sequence length="520" mass="56475">MNPPQHERVLIVDFGSQVTQLIARRLREARVYSEIVPFARVDRTFLAGFAPRAIILSGGPASVLETNAPMPDAAVFEAGVPVLGICYGQQAMVSALGGEVEGGRHREFGRASLTVAAHSPLFEGWVETGAAEQVWMSHGDRVAAAPPGFHVIAASPGAPCAAIADEARRFYGVQFHPEVMHTLRGERIYENFLFRVAGLKGDWTMAAYRDEAVAAIRAKVGDARVVCGLSGGVDSAVTAVLVHEAIGERLTCVFVDTGMMREGEADEVVGLFRDHHNIPLIHADEGPRFLAALDGVTDPEQKRKTIGKIFIDVFQEHAESIGKVKFLAQGTLYPDVIESVSVTGGPSVTIKSHHNVGGLPERMNLGLVEPLRALFKDEVRALGRELGLPERFVGRHPFPGPGLAIRCPGEITAEKLAILRRADAVYLEEIRNAGLYDEIWQAFAALLPVRSVGVMGDGRSYDYVLALRAVTSVDGMTADYYPFEHDFLGRVAGRIINEVRGVNRVVYDVTSKPPGTIEWE</sequence>
<reference evidence="14 15" key="1">
    <citation type="submission" date="2016-10" db="EMBL/GenBank/DDBJ databases">
        <authorList>
            <person name="de Groot N.N."/>
        </authorList>
    </citation>
    <scope>NUCLEOTIDE SEQUENCE [LARGE SCALE GENOMIC DNA]</scope>
    <source>
        <strain evidence="14 15">DSM 15345</strain>
    </source>
</reference>
<dbReference type="CDD" id="cd01742">
    <property type="entry name" value="GATase1_GMP_Synthase"/>
    <property type="match status" value="1"/>
</dbReference>
<dbReference type="InterPro" id="IPR022955">
    <property type="entry name" value="GMP_synthase"/>
</dbReference>
<dbReference type="EC" id="6.3.5.2" evidence="3 11"/>
<dbReference type="PROSITE" id="PS51553">
    <property type="entry name" value="GMPS_ATP_PPASE"/>
    <property type="match status" value="1"/>
</dbReference>
<dbReference type="InterPro" id="IPR029062">
    <property type="entry name" value="Class_I_gatase-like"/>
</dbReference>
<dbReference type="UniPathway" id="UPA00189">
    <property type="reaction ID" value="UER00296"/>
</dbReference>
<evidence type="ECO:0000256" key="5">
    <source>
        <dbReference type="ARBA" id="ARBA00022598"/>
    </source>
</evidence>
<evidence type="ECO:0000256" key="1">
    <source>
        <dbReference type="ARBA" id="ARBA00002332"/>
    </source>
</evidence>
<evidence type="ECO:0000259" key="13">
    <source>
        <dbReference type="PROSITE" id="PS51553"/>
    </source>
</evidence>
<dbReference type="Gene3D" id="3.40.50.620">
    <property type="entry name" value="HUPs"/>
    <property type="match status" value="1"/>
</dbReference>
<gene>
    <name evidence="11" type="primary">guaA</name>
    <name evidence="14" type="ORF">SAMN05444370_1036</name>
</gene>
<evidence type="ECO:0000256" key="11">
    <source>
        <dbReference type="HAMAP-Rule" id="MF_00344"/>
    </source>
</evidence>
<dbReference type="SUPFAM" id="SSF52317">
    <property type="entry name" value="Class I glutamine amidotransferase-like"/>
    <property type="match status" value="1"/>
</dbReference>
<comment type="catalytic activity">
    <reaction evidence="11">
        <text>XMP + L-glutamine + ATP + H2O = GMP + L-glutamate + AMP + diphosphate + 2 H(+)</text>
        <dbReference type="Rhea" id="RHEA:11680"/>
        <dbReference type="ChEBI" id="CHEBI:15377"/>
        <dbReference type="ChEBI" id="CHEBI:15378"/>
        <dbReference type="ChEBI" id="CHEBI:29985"/>
        <dbReference type="ChEBI" id="CHEBI:30616"/>
        <dbReference type="ChEBI" id="CHEBI:33019"/>
        <dbReference type="ChEBI" id="CHEBI:57464"/>
        <dbReference type="ChEBI" id="CHEBI:58115"/>
        <dbReference type="ChEBI" id="CHEBI:58359"/>
        <dbReference type="ChEBI" id="CHEBI:456215"/>
        <dbReference type="EC" id="6.3.5.2"/>
    </reaction>
</comment>
<dbReference type="EMBL" id="FNQM01000003">
    <property type="protein sequence ID" value="SEA08290.1"/>
    <property type="molecule type" value="Genomic_DNA"/>
</dbReference>
<dbReference type="FunFam" id="3.30.300.10:FF:000002">
    <property type="entry name" value="GMP synthase [glutamine-hydrolyzing]"/>
    <property type="match status" value="1"/>
</dbReference>
<protein>
    <recommendedName>
        <fullName evidence="4 11">GMP synthase [glutamine-hydrolyzing]</fullName>
        <ecNumber evidence="3 11">6.3.5.2</ecNumber>
    </recommendedName>
    <alternativeName>
        <fullName evidence="11">GMP synthetase</fullName>
    </alternativeName>
    <alternativeName>
        <fullName evidence="11">Glutamine amidotransferase</fullName>
    </alternativeName>
</protein>
<dbReference type="Proteomes" id="UP000198703">
    <property type="component" value="Unassembled WGS sequence"/>
</dbReference>
<dbReference type="Pfam" id="PF02540">
    <property type="entry name" value="NAD_synthase"/>
    <property type="match status" value="1"/>
</dbReference>
<accession>A0A1H3Y9R8</accession>
<dbReference type="PANTHER" id="PTHR11922:SF2">
    <property type="entry name" value="GMP SYNTHASE [GLUTAMINE-HYDROLYZING]"/>
    <property type="match status" value="1"/>
</dbReference>
<dbReference type="PRINTS" id="PR00097">
    <property type="entry name" value="ANTSNTHASEII"/>
</dbReference>
<keyword evidence="9 11" id="KW-0067">ATP-binding</keyword>
<dbReference type="NCBIfam" id="TIGR00884">
    <property type="entry name" value="guaA_Cterm"/>
    <property type="match status" value="1"/>
</dbReference>
<dbReference type="InterPro" id="IPR014729">
    <property type="entry name" value="Rossmann-like_a/b/a_fold"/>
</dbReference>
<dbReference type="RefSeq" id="WP_093250049.1">
    <property type="nucleotide sequence ID" value="NZ_FNQM01000003.1"/>
</dbReference>
<dbReference type="Gene3D" id="3.30.300.10">
    <property type="match status" value="1"/>
</dbReference>
<dbReference type="InterPro" id="IPR001674">
    <property type="entry name" value="GMP_synth_C"/>
</dbReference>
<dbReference type="SUPFAM" id="SSF54810">
    <property type="entry name" value="GMP synthetase C-terminal dimerisation domain"/>
    <property type="match status" value="1"/>
</dbReference>
<dbReference type="HAMAP" id="MF_00344">
    <property type="entry name" value="GMP_synthase"/>
    <property type="match status" value="1"/>
</dbReference>
<keyword evidence="6 11" id="KW-0547">Nucleotide-binding</keyword>
<keyword evidence="8 11" id="KW-0658">Purine biosynthesis</keyword>
<evidence type="ECO:0000256" key="7">
    <source>
        <dbReference type="ARBA" id="ARBA00022749"/>
    </source>
</evidence>
<keyword evidence="5 11" id="KW-0436">Ligase</keyword>
<evidence type="ECO:0000256" key="4">
    <source>
        <dbReference type="ARBA" id="ARBA00021562"/>
    </source>
</evidence>
<feature type="active site" evidence="11">
    <location>
        <position position="178"/>
    </location>
</feature>
<evidence type="ECO:0000313" key="14">
    <source>
        <dbReference type="EMBL" id="SEA08290.1"/>
    </source>
</evidence>
<dbReference type="Gene3D" id="3.40.50.880">
    <property type="match status" value="1"/>
</dbReference>
<dbReference type="FunFam" id="3.40.50.620:FF:000001">
    <property type="entry name" value="GMP synthase [glutamine-hydrolyzing]"/>
    <property type="match status" value="1"/>
</dbReference>
<dbReference type="InterPro" id="IPR004739">
    <property type="entry name" value="GMP_synth_GATase"/>
</dbReference>
<evidence type="ECO:0000313" key="15">
    <source>
        <dbReference type="Proteomes" id="UP000198703"/>
    </source>
</evidence>
<dbReference type="PRINTS" id="PR00096">
    <property type="entry name" value="GATASE"/>
</dbReference>
<dbReference type="InterPro" id="IPR022310">
    <property type="entry name" value="NAD/GMP_synthase"/>
</dbReference>
<dbReference type="GO" id="GO:0003921">
    <property type="term" value="F:GMP synthase activity"/>
    <property type="evidence" value="ECO:0007669"/>
    <property type="project" value="InterPro"/>
</dbReference>
<dbReference type="AlphaFoldDB" id="A0A1H3Y9R8"/>
<feature type="binding site" evidence="12">
    <location>
        <begin position="230"/>
        <end position="236"/>
    </location>
    <ligand>
        <name>ATP</name>
        <dbReference type="ChEBI" id="CHEBI:30616"/>
    </ligand>
</feature>
<dbReference type="FunFam" id="3.40.50.880:FF:000001">
    <property type="entry name" value="GMP synthase [glutamine-hydrolyzing]"/>
    <property type="match status" value="1"/>
</dbReference>
<proteinExistence type="inferred from homology"/>
<evidence type="ECO:0000256" key="6">
    <source>
        <dbReference type="ARBA" id="ARBA00022741"/>
    </source>
</evidence>
<dbReference type="InterPro" id="IPR017926">
    <property type="entry name" value="GATASE"/>
</dbReference>
<evidence type="ECO:0000256" key="9">
    <source>
        <dbReference type="ARBA" id="ARBA00022840"/>
    </source>
</evidence>
<feature type="active site" description="Nucleophile" evidence="11">
    <location>
        <position position="86"/>
    </location>
</feature>
<dbReference type="SUPFAM" id="SSF52402">
    <property type="entry name" value="Adenine nucleotide alpha hydrolases-like"/>
    <property type="match status" value="1"/>
</dbReference>
<dbReference type="Pfam" id="PF00117">
    <property type="entry name" value="GATase"/>
    <property type="match status" value="1"/>
</dbReference>
<comment type="pathway">
    <text evidence="2 11">Purine metabolism; GMP biosynthesis; GMP from XMP (L-Gln route): step 1/1.</text>
</comment>
<dbReference type="InterPro" id="IPR025777">
    <property type="entry name" value="GMPS_ATP_PPase_dom"/>
</dbReference>
<dbReference type="OrthoDB" id="9802219at2"/>
<keyword evidence="7 11" id="KW-0332">GMP biosynthesis</keyword>
<comment type="subunit">
    <text evidence="11">Homodimer.</text>
</comment>
<organism evidence="14 15">
    <name type="scientific">Rubrimonas cliftonensis</name>
    <dbReference type="NCBI Taxonomy" id="89524"/>
    <lineage>
        <taxon>Bacteria</taxon>
        <taxon>Pseudomonadati</taxon>
        <taxon>Pseudomonadota</taxon>
        <taxon>Alphaproteobacteria</taxon>
        <taxon>Rhodobacterales</taxon>
        <taxon>Paracoccaceae</taxon>
        <taxon>Rubrimonas</taxon>
    </lineage>
</organism>
<evidence type="ECO:0000256" key="8">
    <source>
        <dbReference type="ARBA" id="ARBA00022755"/>
    </source>
</evidence>
<comment type="function">
    <text evidence="1 11">Catalyzes the synthesis of GMP from XMP.</text>
</comment>
<dbReference type="GO" id="GO:0005524">
    <property type="term" value="F:ATP binding"/>
    <property type="evidence" value="ECO:0007669"/>
    <property type="project" value="UniProtKB-UniRule"/>
</dbReference>
<evidence type="ECO:0000256" key="2">
    <source>
        <dbReference type="ARBA" id="ARBA00005153"/>
    </source>
</evidence>
<dbReference type="NCBIfam" id="TIGR00888">
    <property type="entry name" value="guaA_Nterm"/>
    <property type="match status" value="1"/>
</dbReference>
<name>A0A1H3Y9R8_9RHOB</name>
<feature type="domain" description="GMPS ATP-PPase" evidence="13">
    <location>
        <begin position="203"/>
        <end position="395"/>
    </location>
</feature>
<dbReference type="Pfam" id="PF00958">
    <property type="entry name" value="GMP_synt_C"/>
    <property type="match status" value="1"/>
</dbReference>
<dbReference type="STRING" id="89524.SAMN05444370_1036"/>
<dbReference type="PANTHER" id="PTHR11922">
    <property type="entry name" value="GMP SYNTHASE-RELATED"/>
    <property type="match status" value="1"/>
</dbReference>
<evidence type="ECO:0000256" key="10">
    <source>
        <dbReference type="ARBA" id="ARBA00022962"/>
    </source>
</evidence>
<dbReference type="CDD" id="cd01997">
    <property type="entry name" value="GMP_synthase_C"/>
    <property type="match status" value="1"/>
</dbReference>
<keyword evidence="10 11" id="KW-0315">Glutamine amidotransferase</keyword>
<evidence type="ECO:0000256" key="12">
    <source>
        <dbReference type="PROSITE-ProRule" id="PRU00886"/>
    </source>
</evidence>
<dbReference type="PROSITE" id="PS51273">
    <property type="entry name" value="GATASE_TYPE_1"/>
    <property type="match status" value="1"/>
</dbReference>
<dbReference type="GO" id="GO:0005829">
    <property type="term" value="C:cytosol"/>
    <property type="evidence" value="ECO:0007669"/>
    <property type="project" value="TreeGrafter"/>
</dbReference>
<dbReference type="NCBIfam" id="NF000848">
    <property type="entry name" value="PRK00074.1"/>
    <property type="match status" value="1"/>
</dbReference>
<keyword evidence="15" id="KW-1185">Reference proteome</keyword>
<evidence type="ECO:0000256" key="3">
    <source>
        <dbReference type="ARBA" id="ARBA00012746"/>
    </source>
</evidence>